<dbReference type="InterPro" id="IPR020811">
    <property type="entry name" value="Enolase_N"/>
</dbReference>
<comment type="cofactor">
    <cofactor evidence="11">
        <name>Mg(2+)</name>
        <dbReference type="ChEBI" id="CHEBI:18420"/>
    </cofactor>
    <text evidence="11">Mg(2+) is required for catalysis and for stabilizing the dimer.</text>
</comment>
<comment type="similarity">
    <text evidence="2 10">Belongs to the enolase family.</text>
</comment>
<evidence type="ECO:0000256" key="10">
    <source>
        <dbReference type="HAMAP-Rule" id="MF_00318"/>
    </source>
</evidence>
<keyword evidence="5 10" id="KW-0964">Secreted</keyword>
<feature type="domain" description="Enolase N-terminal" evidence="13">
    <location>
        <begin position="6"/>
        <end position="135"/>
    </location>
</feature>
<feature type="binding site" evidence="10">
    <location>
        <position position="336"/>
    </location>
    <ligand>
        <name>(2R)-2-phosphoglycerate</name>
        <dbReference type="ChEBI" id="CHEBI:58289"/>
    </ligand>
</feature>
<evidence type="ECO:0000313" key="14">
    <source>
        <dbReference type="EMBL" id="MSS28278.1"/>
    </source>
</evidence>
<dbReference type="SFLD" id="SFLDS00001">
    <property type="entry name" value="Enolase"/>
    <property type="match status" value="1"/>
</dbReference>
<dbReference type="InterPro" id="IPR036849">
    <property type="entry name" value="Enolase-like_C_sf"/>
</dbReference>
<evidence type="ECO:0000256" key="5">
    <source>
        <dbReference type="ARBA" id="ARBA00022525"/>
    </source>
</evidence>
<evidence type="ECO:0000256" key="1">
    <source>
        <dbReference type="ARBA" id="ARBA00005031"/>
    </source>
</evidence>
<comment type="caution">
    <text evidence="14">The sequence shown here is derived from an EMBL/GenBank/DDBJ whole genome shotgun (WGS) entry which is preliminary data.</text>
</comment>
<dbReference type="Pfam" id="PF03952">
    <property type="entry name" value="Enolase_N"/>
    <property type="match status" value="1"/>
</dbReference>
<gene>
    <name evidence="10" type="primary">eno</name>
    <name evidence="14" type="ORF">FYJ44_09580</name>
</gene>
<comment type="caution">
    <text evidence="10">Lacks conserved residue(s) required for the propagation of feature annotation.</text>
</comment>
<reference evidence="14 15" key="1">
    <citation type="submission" date="2019-09" db="EMBL/GenBank/DDBJ databases">
        <title>In-depth cultivation of the pig gut microbiome towards novel bacterial diversity and tailored functional studies.</title>
        <authorList>
            <person name="Wylensek D."/>
            <person name="Hitch T.C.A."/>
            <person name="Clavel T."/>
        </authorList>
    </citation>
    <scope>NUCLEOTIDE SEQUENCE [LARGE SCALE GENOMIC DNA]</scope>
    <source>
        <strain evidence="14 15">PG-178-WT-4</strain>
    </source>
</reference>
<dbReference type="SUPFAM" id="SSF51604">
    <property type="entry name" value="Enolase C-terminal domain-like"/>
    <property type="match status" value="1"/>
</dbReference>
<evidence type="ECO:0000259" key="13">
    <source>
        <dbReference type="SMART" id="SM01193"/>
    </source>
</evidence>
<evidence type="ECO:0000256" key="7">
    <source>
        <dbReference type="ARBA" id="ARBA00023152"/>
    </source>
</evidence>
<keyword evidence="10" id="KW-0963">Cytoplasm</keyword>
<name>A0A6L5XMA9_9BACT</name>
<comment type="catalytic activity">
    <reaction evidence="10">
        <text>(2R)-2-phosphoglycerate = phosphoenolpyruvate + H2O</text>
        <dbReference type="Rhea" id="RHEA:10164"/>
        <dbReference type="ChEBI" id="CHEBI:15377"/>
        <dbReference type="ChEBI" id="CHEBI:58289"/>
        <dbReference type="ChEBI" id="CHEBI:58702"/>
        <dbReference type="EC" id="4.2.1.11"/>
    </reaction>
</comment>
<dbReference type="Gene3D" id="3.30.390.10">
    <property type="entry name" value="Enolase-like, N-terminal domain"/>
    <property type="match status" value="1"/>
</dbReference>
<dbReference type="InterPro" id="IPR029017">
    <property type="entry name" value="Enolase-like_N"/>
</dbReference>
<dbReference type="Pfam" id="PF00113">
    <property type="entry name" value="Enolase_C"/>
    <property type="match status" value="1"/>
</dbReference>
<feature type="binding site" evidence="10">
    <location>
        <position position="164"/>
    </location>
    <ligand>
        <name>(2R)-2-phosphoglycerate</name>
        <dbReference type="ChEBI" id="CHEBI:58289"/>
    </ligand>
</feature>
<dbReference type="HAMAP" id="MF_00318">
    <property type="entry name" value="Enolase"/>
    <property type="match status" value="1"/>
</dbReference>
<keyword evidence="7 10" id="KW-0324">Glycolysis</keyword>
<evidence type="ECO:0000256" key="3">
    <source>
        <dbReference type="ARBA" id="ARBA00012058"/>
    </source>
</evidence>
<dbReference type="RefSeq" id="WP_154511526.1">
    <property type="nucleotide sequence ID" value="NZ_VUMH01000009.1"/>
</dbReference>
<dbReference type="InterPro" id="IPR020810">
    <property type="entry name" value="Enolase_C"/>
</dbReference>
<dbReference type="PIRSF" id="PIRSF001400">
    <property type="entry name" value="Enolase"/>
    <property type="match status" value="1"/>
</dbReference>
<dbReference type="SMART" id="SM01192">
    <property type="entry name" value="Enolase_C"/>
    <property type="match status" value="1"/>
</dbReference>
<comment type="subcellular location">
    <subcellularLocation>
        <location evidence="10">Cytoplasm</location>
    </subcellularLocation>
    <subcellularLocation>
        <location evidence="10">Secreted</location>
    </subcellularLocation>
    <subcellularLocation>
        <location evidence="10">Cell surface</location>
    </subcellularLocation>
    <text evidence="10">Fractions of enolase are present in both the cytoplasm and on the cell surface.</text>
</comment>
<organism evidence="14 15">
    <name type="scientific">Desulfovibrio porci</name>
    <dbReference type="NCBI Taxonomy" id="2605782"/>
    <lineage>
        <taxon>Bacteria</taxon>
        <taxon>Pseudomonadati</taxon>
        <taxon>Thermodesulfobacteriota</taxon>
        <taxon>Desulfovibrionia</taxon>
        <taxon>Desulfovibrionales</taxon>
        <taxon>Desulfovibrionaceae</taxon>
        <taxon>Desulfovibrio</taxon>
    </lineage>
</organism>
<comment type="pathway">
    <text evidence="1 10">Carbohydrate degradation; glycolysis; pyruvate from D-glyceraldehyde 3-phosphate: step 4/5.</text>
</comment>
<dbReference type="GO" id="GO:0006096">
    <property type="term" value="P:glycolytic process"/>
    <property type="evidence" value="ECO:0007669"/>
    <property type="project" value="UniProtKB-UniRule"/>
</dbReference>
<evidence type="ECO:0000256" key="2">
    <source>
        <dbReference type="ARBA" id="ARBA00009604"/>
    </source>
</evidence>
<evidence type="ECO:0000256" key="4">
    <source>
        <dbReference type="ARBA" id="ARBA00017068"/>
    </source>
</evidence>
<feature type="binding site" evidence="10 11">
    <location>
        <position position="286"/>
    </location>
    <ligand>
        <name>Mg(2+)</name>
        <dbReference type="ChEBI" id="CHEBI:18420"/>
    </ligand>
</feature>
<feature type="binding site" evidence="10 11">
    <location>
        <position position="243"/>
    </location>
    <ligand>
        <name>Mg(2+)</name>
        <dbReference type="ChEBI" id="CHEBI:18420"/>
    </ligand>
</feature>
<evidence type="ECO:0000256" key="8">
    <source>
        <dbReference type="ARBA" id="ARBA00023239"/>
    </source>
</evidence>
<feature type="active site" description="Proton acceptor" evidence="10">
    <location>
        <position position="336"/>
    </location>
</feature>
<dbReference type="Proteomes" id="UP000477488">
    <property type="component" value="Unassembled WGS sequence"/>
</dbReference>
<dbReference type="EC" id="4.2.1.11" evidence="3 10"/>
<keyword evidence="14" id="KW-0670">Pyruvate</keyword>
<evidence type="ECO:0000259" key="12">
    <source>
        <dbReference type="SMART" id="SM01192"/>
    </source>
</evidence>
<feature type="binding site" evidence="10 11">
    <location>
        <position position="311"/>
    </location>
    <ligand>
        <name>Mg(2+)</name>
        <dbReference type="ChEBI" id="CHEBI:18420"/>
    </ligand>
</feature>
<dbReference type="SUPFAM" id="SSF54826">
    <property type="entry name" value="Enolase N-terminal domain-like"/>
    <property type="match status" value="1"/>
</dbReference>
<dbReference type="InterPro" id="IPR000941">
    <property type="entry name" value="Enolase"/>
</dbReference>
<protein>
    <recommendedName>
        <fullName evidence="4 10">Enolase</fullName>
        <ecNumber evidence="3 10">4.2.1.11</ecNumber>
    </recommendedName>
    <alternativeName>
        <fullName evidence="10">2-phospho-D-glycerate hydro-lyase</fullName>
    </alternativeName>
    <alternativeName>
        <fullName evidence="10">2-phosphoglycerate dehydratase</fullName>
    </alternativeName>
</protein>
<dbReference type="AlphaFoldDB" id="A0A6L5XMA9"/>
<dbReference type="Gene3D" id="3.20.20.120">
    <property type="entry name" value="Enolase-like C-terminal domain"/>
    <property type="match status" value="1"/>
</dbReference>
<feature type="binding site" evidence="10">
    <location>
        <position position="365"/>
    </location>
    <ligand>
        <name>(2R)-2-phosphoglycerate</name>
        <dbReference type="ChEBI" id="CHEBI:58289"/>
    </ligand>
</feature>
<dbReference type="GO" id="GO:0000287">
    <property type="term" value="F:magnesium ion binding"/>
    <property type="evidence" value="ECO:0007669"/>
    <property type="project" value="UniProtKB-UniRule"/>
</dbReference>
<dbReference type="PANTHER" id="PTHR11902:SF1">
    <property type="entry name" value="ENOLASE"/>
    <property type="match status" value="1"/>
</dbReference>
<dbReference type="PANTHER" id="PTHR11902">
    <property type="entry name" value="ENOLASE"/>
    <property type="match status" value="1"/>
</dbReference>
<sequence>MDQWRISDILAREVLNNKGCPVLEVDVVSADGRCGRASASFGISAGSHEAAILRDGGARYGGMGVRTPMRLVRERILPLLKGMDSRDQRGVDAALIALDGTPDKSALGGNTLCSVSLAVAKLGARQMDLPLYKHLGGALCHALPLPLLNLINGGPYSAGPADFQEFHAVPLGAPNFAEAMRMGVEVSLRLPEVIRKRHGADAYRPGHLGGIGAPAADPRAVLDTLLAAVEDAGYGGRFVLSLDCATSHLFDREANVYAMSFGRLSPEEMVDYFAALVRDYPIFMLEDPLHEDDFEGFARLNAKVATLICGDDLFVTNIERLRRGAALNSAGAMIFKPNMIGTVTEALDAARYAMAQGMEVIPSLRAATSPGDPTAELGMAVSARLMKVGAPQTGERTRQQNTLMRIEESLGAAAAMIGEEEVRRWLSV</sequence>
<dbReference type="SMART" id="SM01193">
    <property type="entry name" value="Enolase_N"/>
    <property type="match status" value="1"/>
</dbReference>
<feature type="binding site" evidence="10">
    <location>
        <position position="387"/>
    </location>
    <ligand>
        <name>(2R)-2-phosphoglycerate</name>
        <dbReference type="ChEBI" id="CHEBI:58289"/>
    </ligand>
</feature>
<evidence type="ECO:0000256" key="9">
    <source>
        <dbReference type="ARBA" id="ARBA00045763"/>
    </source>
</evidence>
<evidence type="ECO:0000256" key="11">
    <source>
        <dbReference type="PIRSR" id="PIRSR001400-3"/>
    </source>
</evidence>
<dbReference type="EMBL" id="VUMH01000009">
    <property type="protein sequence ID" value="MSS28278.1"/>
    <property type="molecule type" value="Genomic_DNA"/>
</dbReference>
<comment type="cofactor">
    <cofactor evidence="10">
        <name>Mg(2+)</name>
        <dbReference type="ChEBI" id="CHEBI:18420"/>
    </cofactor>
    <text evidence="10">Binds a second Mg(2+) ion via substrate during catalysis.</text>
</comment>
<keyword evidence="15" id="KW-1185">Reference proteome</keyword>
<evidence type="ECO:0000256" key="6">
    <source>
        <dbReference type="ARBA" id="ARBA00022842"/>
    </source>
</evidence>
<keyword evidence="10 11" id="KW-0479">Metal-binding</keyword>
<proteinExistence type="inferred from homology"/>
<dbReference type="UniPathway" id="UPA00109">
    <property type="reaction ID" value="UER00187"/>
</dbReference>
<evidence type="ECO:0000313" key="15">
    <source>
        <dbReference type="Proteomes" id="UP000477488"/>
    </source>
</evidence>
<dbReference type="GO" id="GO:0005576">
    <property type="term" value="C:extracellular region"/>
    <property type="evidence" value="ECO:0007669"/>
    <property type="project" value="UniProtKB-SubCell"/>
</dbReference>
<feature type="domain" description="Enolase C-terminal TIM barrel" evidence="12">
    <location>
        <begin position="140"/>
        <end position="424"/>
    </location>
</feature>
<comment type="function">
    <text evidence="9 10">Catalyzes the reversible conversion of 2-phosphoglycerate (2-PG) into phosphoenolpyruvate (PEP). It is essential for the degradation of carbohydrates via glycolysis.</text>
</comment>
<keyword evidence="8 10" id="KW-0456">Lyase</keyword>
<dbReference type="GO" id="GO:0009986">
    <property type="term" value="C:cell surface"/>
    <property type="evidence" value="ECO:0007669"/>
    <property type="project" value="UniProtKB-SubCell"/>
</dbReference>
<accession>A0A6L5XMA9</accession>
<dbReference type="PRINTS" id="PR00148">
    <property type="entry name" value="ENOLASE"/>
</dbReference>
<keyword evidence="6 10" id="KW-0460">Magnesium</keyword>
<dbReference type="GO" id="GO:0004634">
    <property type="term" value="F:phosphopyruvate hydratase activity"/>
    <property type="evidence" value="ECO:0007669"/>
    <property type="project" value="UniProtKB-UniRule"/>
</dbReference>
<dbReference type="GO" id="GO:0000015">
    <property type="term" value="C:phosphopyruvate hydratase complex"/>
    <property type="evidence" value="ECO:0007669"/>
    <property type="project" value="InterPro"/>
</dbReference>